<organism evidence="1 2">
    <name type="scientific">Bombyx mandarina</name>
    <name type="common">Wild silk moth</name>
    <name type="synonym">Wild silkworm</name>
    <dbReference type="NCBI Taxonomy" id="7092"/>
    <lineage>
        <taxon>Eukaryota</taxon>
        <taxon>Metazoa</taxon>
        <taxon>Ecdysozoa</taxon>
        <taxon>Arthropoda</taxon>
        <taxon>Hexapoda</taxon>
        <taxon>Insecta</taxon>
        <taxon>Pterygota</taxon>
        <taxon>Neoptera</taxon>
        <taxon>Endopterygota</taxon>
        <taxon>Lepidoptera</taxon>
        <taxon>Glossata</taxon>
        <taxon>Ditrysia</taxon>
        <taxon>Bombycoidea</taxon>
        <taxon>Bombycidae</taxon>
        <taxon>Bombycinae</taxon>
        <taxon>Bombyx</taxon>
    </lineage>
</organism>
<dbReference type="AlphaFoldDB" id="A0A6J2JYP6"/>
<proteinExistence type="predicted"/>
<dbReference type="Proteomes" id="UP000504629">
    <property type="component" value="Unplaced"/>
</dbReference>
<evidence type="ECO:0000313" key="1">
    <source>
        <dbReference type="Proteomes" id="UP000504629"/>
    </source>
</evidence>
<accession>A0A6J2JYP6</accession>
<dbReference type="RefSeq" id="XP_028034553.1">
    <property type="nucleotide sequence ID" value="XM_028178752.1"/>
</dbReference>
<dbReference type="GO" id="GO:0010972">
    <property type="term" value="P:negative regulation of G2/M transition of mitotic cell cycle"/>
    <property type="evidence" value="ECO:0007669"/>
    <property type="project" value="InterPro"/>
</dbReference>
<protein>
    <submittedName>
        <fullName evidence="2">Uncharacterized protein LOC114246286</fullName>
    </submittedName>
</protein>
<evidence type="ECO:0000313" key="2">
    <source>
        <dbReference type="RefSeq" id="XP_028034553.1"/>
    </source>
</evidence>
<dbReference type="OrthoDB" id="10002384at2759"/>
<sequence>MMSVSFTSKASYGGCRYDKTQKCCRLPRKIIASKQISKDASTKSKTCSESAVSTKSVIKPKKTAKSDSNFASNKCPTMPISICEKCGDSINPNSSSEENNKHNILYTLKSNKKYYQDEKISSIEQFYKNTNFEQSATSIRDERNHNKNYLGTISETPEFCITSNRDLEDSMVKFYSNDDKLFLDTDKPEIIEELKEFRNNNYFECHSSKSRIKNRGSATSLKDHECVYRFYLNERLYPEPLNADYKNTIRCVQCHLPMESRGDSKEKINGTLQAKVSLGGELNDVMLLLPAKEPLIIKERRREEKKPTEPIYFGVIKFSFGRNSNIKSAYESNSLALKYQKGYQEFGSKTCCRYKNIDDNDVLVL</sequence>
<gene>
    <name evidence="2" type="primary">LOC114246286</name>
</gene>
<dbReference type="GeneID" id="114246286"/>
<keyword evidence="1" id="KW-1185">Reference proteome</keyword>
<dbReference type="KEGG" id="bman:114246286"/>
<dbReference type="GO" id="GO:0030336">
    <property type="term" value="P:negative regulation of cell migration"/>
    <property type="evidence" value="ECO:0007669"/>
    <property type="project" value="InterPro"/>
</dbReference>
<reference evidence="2" key="1">
    <citation type="submission" date="2025-08" db="UniProtKB">
        <authorList>
            <consortium name="RefSeq"/>
        </authorList>
    </citation>
    <scope>IDENTIFICATION</scope>
    <source>
        <tissue evidence="2">Silk gland</tissue>
    </source>
</reference>
<name>A0A6J2JYP6_BOMMA</name>